<dbReference type="KEGG" id="pgin:FRZ67_12825"/>
<dbReference type="InterPro" id="IPR045155">
    <property type="entry name" value="Beta-lactam_cat"/>
</dbReference>
<comment type="similarity">
    <text evidence="2">Belongs to the class-A beta-lactamase family.</text>
</comment>
<sequence>MLRPTLLLLLCIPLILTAQKTDTKLQSQIKFLLQGFHGNVGVFVHDLKHNKIVALNADSVFPTASIVKMPILLGIMDKITTGQLNYHQRLTYTDSLFYDEGDDILSSFKDSATIELSKVMMLMLTISDNCASLWLQGLSGGGKRINELLDSLGFKNTRVNSRTPGREADRSQYGWGQTTPREIAGFMERVVNNQLLDKASDEKMLRLLGRQYWDEEALSQIPPGVFVADKNGAVDESRNEVVYVNSNNNPYIFSIFSKNNADTSWEYNNEAWVLTRKLSSLLWQYYNPKSKWQATSVSEVK</sequence>
<reference evidence="6 7" key="1">
    <citation type="journal article" date="2016" name="Int. J. Syst. Evol. Microbiol.">
        <title>Panacibacter ginsenosidivorans gen. nov., sp. nov., with ginsenoside converting activity isolated from soil of a ginseng field.</title>
        <authorList>
            <person name="Siddiqi M.Z."/>
            <person name="Muhammad Shafi S."/>
            <person name="Choi K.D."/>
            <person name="Im W.T."/>
        </authorList>
    </citation>
    <scope>NUCLEOTIDE SEQUENCE [LARGE SCALE GENOMIC DNA]</scope>
    <source>
        <strain evidence="6 7">Gsoil1550</strain>
    </source>
</reference>
<accession>A0A5B8V9E4</accession>
<evidence type="ECO:0000259" key="5">
    <source>
        <dbReference type="Pfam" id="PF13354"/>
    </source>
</evidence>
<proteinExistence type="inferred from homology"/>
<name>A0A5B8V9E4_9BACT</name>
<evidence type="ECO:0000256" key="4">
    <source>
        <dbReference type="SAM" id="SignalP"/>
    </source>
</evidence>
<evidence type="ECO:0000256" key="1">
    <source>
        <dbReference type="ARBA" id="ARBA00001526"/>
    </source>
</evidence>
<evidence type="ECO:0000256" key="3">
    <source>
        <dbReference type="ARBA" id="ARBA00012865"/>
    </source>
</evidence>
<dbReference type="PANTHER" id="PTHR35333:SF3">
    <property type="entry name" value="BETA-LACTAMASE-TYPE TRANSPEPTIDASE FOLD CONTAINING PROTEIN"/>
    <property type="match status" value="1"/>
</dbReference>
<keyword evidence="4" id="KW-0732">Signal</keyword>
<dbReference type="EC" id="3.5.2.6" evidence="3"/>
<feature type="signal peptide" evidence="4">
    <location>
        <begin position="1"/>
        <end position="20"/>
    </location>
</feature>
<evidence type="ECO:0000313" key="7">
    <source>
        <dbReference type="Proteomes" id="UP000321533"/>
    </source>
</evidence>
<dbReference type="EMBL" id="CP042435">
    <property type="protein sequence ID" value="QEC68140.1"/>
    <property type="molecule type" value="Genomic_DNA"/>
</dbReference>
<dbReference type="GO" id="GO:0030655">
    <property type="term" value="P:beta-lactam antibiotic catabolic process"/>
    <property type="evidence" value="ECO:0007669"/>
    <property type="project" value="InterPro"/>
</dbReference>
<feature type="domain" description="Beta-lactamase class A catalytic" evidence="5">
    <location>
        <begin position="41"/>
        <end position="256"/>
    </location>
</feature>
<dbReference type="PANTHER" id="PTHR35333">
    <property type="entry name" value="BETA-LACTAMASE"/>
    <property type="match status" value="1"/>
</dbReference>
<keyword evidence="6" id="KW-0378">Hydrolase</keyword>
<dbReference type="AlphaFoldDB" id="A0A5B8V9E4"/>
<dbReference type="RefSeq" id="WP_147189947.1">
    <property type="nucleotide sequence ID" value="NZ_CP042435.1"/>
</dbReference>
<dbReference type="Proteomes" id="UP000321533">
    <property type="component" value="Chromosome"/>
</dbReference>
<organism evidence="6 7">
    <name type="scientific">Panacibacter ginsenosidivorans</name>
    <dbReference type="NCBI Taxonomy" id="1813871"/>
    <lineage>
        <taxon>Bacteria</taxon>
        <taxon>Pseudomonadati</taxon>
        <taxon>Bacteroidota</taxon>
        <taxon>Chitinophagia</taxon>
        <taxon>Chitinophagales</taxon>
        <taxon>Chitinophagaceae</taxon>
        <taxon>Panacibacter</taxon>
    </lineage>
</organism>
<dbReference type="SUPFAM" id="SSF56601">
    <property type="entry name" value="beta-lactamase/transpeptidase-like"/>
    <property type="match status" value="1"/>
</dbReference>
<protein>
    <recommendedName>
        <fullName evidence="3">beta-lactamase</fullName>
        <ecNumber evidence="3">3.5.2.6</ecNumber>
    </recommendedName>
</protein>
<gene>
    <name evidence="6" type="ORF">FRZ67_12825</name>
</gene>
<dbReference type="GO" id="GO:0046677">
    <property type="term" value="P:response to antibiotic"/>
    <property type="evidence" value="ECO:0007669"/>
    <property type="project" value="InterPro"/>
</dbReference>
<dbReference type="OrthoDB" id="1422836at2"/>
<dbReference type="Pfam" id="PF13354">
    <property type="entry name" value="Beta-lactamase2"/>
    <property type="match status" value="1"/>
</dbReference>
<feature type="chain" id="PRO_5022961008" description="beta-lactamase" evidence="4">
    <location>
        <begin position="21"/>
        <end position="301"/>
    </location>
</feature>
<dbReference type="InterPro" id="IPR012338">
    <property type="entry name" value="Beta-lactam/transpept-like"/>
</dbReference>
<keyword evidence="7" id="KW-1185">Reference proteome</keyword>
<evidence type="ECO:0000256" key="2">
    <source>
        <dbReference type="ARBA" id="ARBA00009009"/>
    </source>
</evidence>
<evidence type="ECO:0000313" key="6">
    <source>
        <dbReference type="EMBL" id="QEC68140.1"/>
    </source>
</evidence>
<dbReference type="InterPro" id="IPR000871">
    <property type="entry name" value="Beta-lactam_class-A"/>
</dbReference>
<dbReference type="Gene3D" id="3.40.710.10">
    <property type="entry name" value="DD-peptidase/beta-lactamase superfamily"/>
    <property type="match status" value="1"/>
</dbReference>
<comment type="catalytic activity">
    <reaction evidence="1">
        <text>a beta-lactam + H2O = a substituted beta-amino acid</text>
        <dbReference type="Rhea" id="RHEA:20401"/>
        <dbReference type="ChEBI" id="CHEBI:15377"/>
        <dbReference type="ChEBI" id="CHEBI:35627"/>
        <dbReference type="ChEBI" id="CHEBI:140347"/>
        <dbReference type="EC" id="3.5.2.6"/>
    </reaction>
</comment>
<dbReference type="GO" id="GO:0008800">
    <property type="term" value="F:beta-lactamase activity"/>
    <property type="evidence" value="ECO:0007669"/>
    <property type="project" value="UniProtKB-EC"/>
</dbReference>